<dbReference type="GO" id="GO:0005886">
    <property type="term" value="C:plasma membrane"/>
    <property type="evidence" value="ECO:0007669"/>
    <property type="project" value="UniProtKB-SubCell"/>
</dbReference>
<keyword evidence="6 9" id="KW-1133">Transmembrane helix</keyword>
<dbReference type="CDD" id="cd17503">
    <property type="entry name" value="MFS_LmrB_MDR_like"/>
    <property type="match status" value="1"/>
</dbReference>
<feature type="compositionally biased region" description="Low complexity" evidence="8">
    <location>
        <begin position="14"/>
        <end position="24"/>
    </location>
</feature>
<dbReference type="Pfam" id="PF07690">
    <property type="entry name" value="MFS_1"/>
    <property type="match status" value="1"/>
</dbReference>
<evidence type="ECO:0000256" key="3">
    <source>
        <dbReference type="ARBA" id="ARBA00022448"/>
    </source>
</evidence>
<dbReference type="RefSeq" id="WP_404991036.1">
    <property type="nucleotide sequence ID" value="NZ_CP002581.1"/>
</dbReference>
<feature type="transmembrane region" description="Helical" evidence="9">
    <location>
        <begin position="152"/>
        <end position="171"/>
    </location>
</feature>
<dbReference type="PROSITE" id="PS50850">
    <property type="entry name" value="MFS"/>
    <property type="match status" value="1"/>
</dbReference>
<evidence type="ECO:0000256" key="2">
    <source>
        <dbReference type="ARBA" id="ARBA00008537"/>
    </source>
</evidence>
<dbReference type="GO" id="GO:0022857">
    <property type="term" value="F:transmembrane transporter activity"/>
    <property type="evidence" value="ECO:0007669"/>
    <property type="project" value="InterPro"/>
</dbReference>
<dbReference type="HOGENOM" id="CLU_000960_28_0_4"/>
<evidence type="ECO:0000256" key="9">
    <source>
        <dbReference type="SAM" id="Phobius"/>
    </source>
</evidence>
<name>A0A0B6RZP8_BURPL</name>
<feature type="transmembrane region" description="Helical" evidence="9">
    <location>
        <begin position="272"/>
        <end position="291"/>
    </location>
</feature>
<feature type="transmembrane region" description="Helical" evidence="9">
    <location>
        <begin position="207"/>
        <end position="229"/>
    </location>
</feature>
<reference evidence="11 12" key="2">
    <citation type="journal article" date="2016" name="Appl. Microbiol. Biotechnol.">
        <title>Mutations improving production and secretion of extracellular lipase by Burkholderia glumae PG1.</title>
        <authorList>
            <person name="Knapp A."/>
            <person name="Voget S."/>
            <person name="Gao R."/>
            <person name="Zaburannyi N."/>
            <person name="Krysciak D."/>
            <person name="Breuer M."/>
            <person name="Hauer B."/>
            <person name="Streit W.R."/>
            <person name="Muller R."/>
            <person name="Daniel R."/>
            <person name="Jaeger K.E."/>
        </authorList>
    </citation>
    <scope>NUCLEOTIDE SEQUENCE [LARGE SCALE GENOMIC DNA]</scope>
    <source>
        <strain evidence="11 12">PG1</strain>
    </source>
</reference>
<comment type="subcellular location">
    <subcellularLocation>
        <location evidence="1">Cell membrane</location>
        <topology evidence="1">Multi-pass membrane protein</topology>
    </subcellularLocation>
</comment>
<proteinExistence type="inferred from homology"/>
<feature type="transmembrane region" description="Helical" evidence="9">
    <location>
        <begin position="120"/>
        <end position="140"/>
    </location>
</feature>
<feature type="transmembrane region" description="Helical" evidence="9">
    <location>
        <begin position="519"/>
        <end position="536"/>
    </location>
</feature>
<feature type="transmembrane region" description="Helical" evidence="9">
    <location>
        <begin position="52"/>
        <end position="72"/>
    </location>
</feature>
<dbReference type="InterPro" id="IPR020846">
    <property type="entry name" value="MFS_dom"/>
</dbReference>
<feature type="transmembrane region" description="Helical" evidence="9">
    <location>
        <begin position="92"/>
        <end position="113"/>
    </location>
</feature>
<evidence type="ECO:0000256" key="4">
    <source>
        <dbReference type="ARBA" id="ARBA00022475"/>
    </source>
</evidence>
<dbReference type="InterPro" id="IPR004638">
    <property type="entry name" value="EmrB-like"/>
</dbReference>
<dbReference type="PANTHER" id="PTHR42718">
    <property type="entry name" value="MAJOR FACILITATOR SUPERFAMILY MULTIDRUG TRANSPORTER MFSC"/>
    <property type="match status" value="1"/>
</dbReference>
<evidence type="ECO:0000256" key="6">
    <source>
        <dbReference type="ARBA" id="ARBA00022989"/>
    </source>
</evidence>
<keyword evidence="12" id="KW-1185">Reference proteome</keyword>
<keyword evidence="5 9" id="KW-0812">Transmembrane</keyword>
<evidence type="ECO:0000313" key="12">
    <source>
        <dbReference type="Proteomes" id="UP000031838"/>
    </source>
</evidence>
<dbReference type="Gene3D" id="1.20.1250.20">
    <property type="entry name" value="MFS general substrate transporter like domains"/>
    <property type="match status" value="1"/>
</dbReference>
<feature type="transmembrane region" description="Helical" evidence="9">
    <location>
        <begin position="312"/>
        <end position="335"/>
    </location>
</feature>
<evidence type="ECO:0000259" key="10">
    <source>
        <dbReference type="PROSITE" id="PS50850"/>
    </source>
</evidence>
<keyword evidence="4" id="KW-1003">Cell membrane</keyword>
<dbReference type="NCBIfam" id="TIGR00711">
    <property type="entry name" value="efflux_EmrB"/>
    <property type="match status" value="1"/>
</dbReference>
<feature type="transmembrane region" description="Helical" evidence="9">
    <location>
        <begin position="241"/>
        <end position="260"/>
    </location>
</feature>
<dbReference type="InterPro" id="IPR036259">
    <property type="entry name" value="MFS_trans_sf"/>
</dbReference>
<sequence>MSASPLADATLPDASGAIGGVSAAVPPPDAPHEGEPAPPPADAAPPMRGARLALLTFALSLATFIEVLDSTVTNVAVPSISGSLGVSNSQGTWVISSYSVAAAIAVPLTGWLARRVGERRLFVTSIVLFTLTSLLCGLAGDLRVLVACRALQGLFSGPMVPLSQTILMRAFPPERRTLALALWAMTVLLAPILGPVAGGWIVDNYSWPWIFLVNLPIGLFSFTVCVTLLKPSREGGHAGPIDVVGIVLLVIGVGALQAMLDLGHDRGWFDSTLIRALAITAGLAIVSLLIWERGEAHPVVDLSLFRDRTFSFCVLIISLGMMAFSVVGVVFPLWLQTVMGYNAFHSGLAAAPLGILAFVFSILVGLYSSRFDARVLATFGFLVFAGVQWNNAHFTLTMTFTQIITPGLIQGMGLPCFFIPLTAATLSRIPDDKLAAASSLSNFLRTLSAAFGTAMSVTLWQNRATYHYDVVSQAVTRSDGNTRRYVDALHAMGMTGTRELASLSNVVQKQAYMMATGDMYFMASMTCLTLACLMWLTRPRRGAAMTIGH</sequence>
<feature type="transmembrane region" description="Helical" evidence="9">
    <location>
        <begin position="347"/>
        <end position="366"/>
    </location>
</feature>
<feature type="transmembrane region" description="Helical" evidence="9">
    <location>
        <begin position="373"/>
        <end position="391"/>
    </location>
</feature>
<evidence type="ECO:0000256" key="1">
    <source>
        <dbReference type="ARBA" id="ARBA00004651"/>
    </source>
</evidence>
<feature type="transmembrane region" description="Helical" evidence="9">
    <location>
        <begin position="178"/>
        <end position="201"/>
    </location>
</feature>
<dbReference type="EMBL" id="CP002581">
    <property type="protein sequence ID" value="AJK48833.1"/>
    <property type="molecule type" value="Genomic_DNA"/>
</dbReference>
<organism evidence="11 12">
    <name type="scientific">Burkholderia plantarii</name>
    <dbReference type="NCBI Taxonomy" id="41899"/>
    <lineage>
        <taxon>Bacteria</taxon>
        <taxon>Pseudomonadati</taxon>
        <taxon>Pseudomonadota</taxon>
        <taxon>Betaproteobacteria</taxon>
        <taxon>Burkholderiales</taxon>
        <taxon>Burkholderiaceae</taxon>
        <taxon>Burkholderia</taxon>
    </lineage>
</organism>
<dbReference type="PANTHER" id="PTHR42718:SF9">
    <property type="entry name" value="MAJOR FACILITATOR SUPERFAMILY MULTIDRUG TRANSPORTER MFSC"/>
    <property type="match status" value="1"/>
</dbReference>
<dbReference type="SUPFAM" id="SSF103473">
    <property type="entry name" value="MFS general substrate transporter"/>
    <property type="match status" value="1"/>
</dbReference>
<accession>A0A0B6RZP8</accession>
<evidence type="ECO:0000256" key="7">
    <source>
        <dbReference type="ARBA" id="ARBA00023136"/>
    </source>
</evidence>
<feature type="region of interest" description="Disordered" evidence="8">
    <location>
        <begin position="1"/>
        <end position="45"/>
    </location>
</feature>
<dbReference type="Proteomes" id="UP000031838">
    <property type="component" value="Chromosome 2"/>
</dbReference>
<dbReference type="Gene3D" id="1.20.1720.10">
    <property type="entry name" value="Multidrug resistance protein D"/>
    <property type="match status" value="1"/>
</dbReference>
<feature type="domain" description="Major facilitator superfamily (MFS) profile" evidence="10">
    <location>
        <begin position="55"/>
        <end position="542"/>
    </location>
</feature>
<keyword evidence="7 9" id="KW-0472">Membrane</keyword>
<evidence type="ECO:0000256" key="8">
    <source>
        <dbReference type="SAM" id="MobiDB-lite"/>
    </source>
</evidence>
<feature type="transmembrane region" description="Helical" evidence="9">
    <location>
        <begin position="443"/>
        <end position="460"/>
    </location>
</feature>
<evidence type="ECO:0000313" key="11">
    <source>
        <dbReference type="EMBL" id="AJK48833.1"/>
    </source>
</evidence>
<comment type="similarity">
    <text evidence="2">Belongs to the major facilitator superfamily. EmrB family.</text>
</comment>
<reference evidence="12" key="1">
    <citation type="submission" date="2011-03" db="EMBL/GenBank/DDBJ databases">
        <authorList>
            <person name="Voget S."/>
            <person name="Streit W.R."/>
            <person name="Jaeger K.E."/>
            <person name="Daniel R."/>
        </authorList>
    </citation>
    <scope>NUCLEOTIDE SEQUENCE [LARGE SCALE GENOMIC DNA]</scope>
    <source>
        <strain evidence="12">PG1</strain>
    </source>
</reference>
<dbReference type="KEGG" id="bgp:BGL_2c07490"/>
<dbReference type="AlphaFoldDB" id="A0A0B6RZP8"/>
<keyword evidence="3" id="KW-0813">Transport</keyword>
<protein>
    <submittedName>
        <fullName evidence="11">Multidrug resistance protein B</fullName>
    </submittedName>
</protein>
<feature type="transmembrane region" description="Helical" evidence="9">
    <location>
        <begin position="403"/>
        <end position="423"/>
    </location>
</feature>
<gene>
    <name evidence="11" type="primary">emrB</name>
    <name evidence="11" type="ORF">BGL_2c07490</name>
</gene>
<dbReference type="InterPro" id="IPR011701">
    <property type="entry name" value="MFS"/>
</dbReference>
<evidence type="ECO:0000256" key="5">
    <source>
        <dbReference type="ARBA" id="ARBA00022692"/>
    </source>
</evidence>